<sequence length="357" mass="39180">MSGLTPDSFRGASIAMMITASVIVDARTTTMIQNGLGIHWDGVWLATGYVLFMIVSGVYVGSTELFFRINDTFEGRAGPYPGIADDKFSMKKILLFTSPGLWFTLWSIKFSLLALYKRLLIQVPLYTRLWWGVVVFSVLSLAASLAMHITTCEPVTNWLQRGGCGENNQWHSYVSIWQAYSVDATTDLMVMLLPLGLIRNLHMPTTRKLSLVFLFCLGTFVIIAATIRVAQLGKAKNSNPSPAWLALWSNIESSVAVIVGCGPGLYRKAKSIGKSQGPHAYENEEYSNTKMGQSSERSIRNKMHSPATTSIPLTTYSVASARATKTVNGGDSEEDLVRKEPNGSITVTKSDLVCNQA</sequence>
<name>A0ABR2IJI8_9PEZI</name>
<dbReference type="PANTHER" id="PTHR33048:SF146">
    <property type="entry name" value="INTEGRAL MEMBRANE PROTEIN"/>
    <property type="match status" value="1"/>
</dbReference>
<evidence type="ECO:0000256" key="3">
    <source>
        <dbReference type="ARBA" id="ARBA00022989"/>
    </source>
</evidence>
<evidence type="ECO:0000256" key="4">
    <source>
        <dbReference type="ARBA" id="ARBA00023136"/>
    </source>
</evidence>
<keyword evidence="4 7" id="KW-0472">Membrane</keyword>
<feature type="transmembrane region" description="Helical" evidence="7">
    <location>
        <begin position="128"/>
        <end position="149"/>
    </location>
</feature>
<protein>
    <submittedName>
        <fullName evidence="9">UV-endonuclease UvdE-domain-containing protein</fullName>
    </submittedName>
</protein>
<keyword evidence="3 7" id="KW-1133">Transmembrane helix</keyword>
<keyword evidence="2 7" id="KW-0812">Transmembrane</keyword>
<dbReference type="Pfam" id="PF20684">
    <property type="entry name" value="Fung_rhodopsin"/>
    <property type="match status" value="1"/>
</dbReference>
<feature type="transmembrane region" description="Helical" evidence="7">
    <location>
        <begin position="243"/>
        <end position="266"/>
    </location>
</feature>
<keyword evidence="10" id="KW-1185">Reference proteome</keyword>
<dbReference type="InterPro" id="IPR049326">
    <property type="entry name" value="Rhodopsin_dom_fungi"/>
</dbReference>
<feature type="transmembrane region" description="Helical" evidence="7">
    <location>
        <begin position="209"/>
        <end position="231"/>
    </location>
</feature>
<accession>A0ABR2IJI8</accession>
<organism evidence="9 10">
    <name type="scientific">Apiospora arundinis</name>
    <dbReference type="NCBI Taxonomy" id="335852"/>
    <lineage>
        <taxon>Eukaryota</taxon>
        <taxon>Fungi</taxon>
        <taxon>Dikarya</taxon>
        <taxon>Ascomycota</taxon>
        <taxon>Pezizomycotina</taxon>
        <taxon>Sordariomycetes</taxon>
        <taxon>Xylariomycetidae</taxon>
        <taxon>Amphisphaeriales</taxon>
        <taxon>Apiosporaceae</taxon>
        <taxon>Apiospora</taxon>
    </lineage>
</organism>
<evidence type="ECO:0000313" key="9">
    <source>
        <dbReference type="EMBL" id="KAK8863409.1"/>
    </source>
</evidence>
<gene>
    <name evidence="9" type="ORF">PGQ11_009644</name>
</gene>
<comment type="similarity">
    <text evidence="5">Belongs to the SAT4 family.</text>
</comment>
<feature type="domain" description="Rhodopsin" evidence="8">
    <location>
        <begin position="93"/>
        <end position="265"/>
    </location>
</feature>
<evidence type="ECO:0000259" key="8">
    <source>
        <dbReference type="Pfam" id="PF20684"/>
    </source>
</evidence>
<dbReference type="Proteomes" id="UP001390339">
    <property type="component" value="Unassembled WGS sequence"/>
</dbReference>
<reference evidence="9 10" key="1">
    <citation type="journal article" date="2024" name="IMA Fungus">
        <title>Apiospora arundinis, a panoply of carbohydrate-active enzymes and secondary metabolites.</title>
        <authorList>
            <person name="Sorensen T."/>
            <person name="Petersen C."/>
            <person name="Muurmann A.T."/>
            <person name="Christiansen J.V."/>
            <person name="Brundto M.L."/>
            <person name="Overgaard C.K."/>
            <person name="Boysen A.T."/>
            <person name="Wollenberg R.D."/>
            <person name="Larsen T.O."/>
            <person name="Sorensen J.L."/>
            <person name="Nielsen K.L."/>
            <person name="Sondergaard T.E."/>
        </authorList>
    </citation>
    <scope>NUCLEOTIDE SEQUENCE [LARGE SCALE GENOMIC DNA]</scope>
    <source>
        <strain evidence="9 10">AAU 773</strain>
    </source>
</reference>
<feature type="compositionally biased region" description="Polar residues" evidence="6">
    <location>
        <begin position="286"/>
        <end position="296"/>
    </location>
</feature>
<dbReference type="InterPro" id="IPR052337">
    <property type="entry name" value="SAT4-like"/>
</dbReference>
<proteinExistence type="inferred from homology"/>
<evidence type="ECO:0000256" key="5">
    <source>
        <dbReference type="ARBA" id="ARBA00038359"/>
    </source>
</evidence>
<evidence type="ECO:0000313" key="10">
    <source>
        <dbReference type="Proteomes" id="UP001390339"/>
    </source>
</evidence>
<evidence type="ECO:0000256" key="6">
    <source>
        <dbReference type="SAM" id="MobiDB-lite"/>
    </source>
</evidence>
<dbReference type="EMBL" id="JAPCWZ010000005">
    <property type="protein sequence ID" value="KAK8863409.1"/>
    <property type="molecule type" value="Genomic_DNA"/>
</dbReference>
<comment type="caution">
    <text evidence="9">The sequence shown here is derived from an EMBL/GenBank/DDBJ whole genome shotgun (WGS) entry which is preliminary data.</text>
</comment>
<feature type="transmembrane region" description="Helical" evidence="7">
    <location>
        <begin position="177"/>
        <end position="197"/>
    </location>
</feature>
<comment type="subcellular location">
    <subcellularLocation>
        <location evidence="1">Membrane</location>
        <topology evidence="1">Multi-pass membrane protein</topology>
    </subcellularLocation>
</comment>
<dbReference type="PANTHER" id="PTHR33048">
    <property type="entry name" value="PTH11-LIKE INTEGRAL MEMBRANE PROTEIN (AFU_ORTHOLOGUE AFUA_5G11245)"/>
    <property type="match status" value="1"/>
</dbReference>
<evidence type="ECO:0000256" key="1">
    <source>
        <dbReference type="ARBA" id="ARBA00004141"/>
    </source>
</evidence>
<evidence type="ECO:0000256" key="2">
    <source>
        <dbReference type="ARBA" id="ARBA00022692"/>
    </source>
</evidence>
<feature type="transmembrane region" description="Helical" evidence="7">
    <location>
        <begin position="42"/>
        <end position="61"/>
    </location>
</feature>
<feature type="region of interest" description="Disordered" evidence="6">
    <location>
        <begin position="277"/>
        <end position="297"/>
    </location>
</feature>
<feature type="transmembrane region" description="Helical" evidence="7">
    <location>
        <begin position="93"/>
        <end position="116"/>
    </location>
</feature>
<evidence type="ECO:0000256" key="7">
    <source>
        <dbReference type="SAM" id="Phobius"/>
    </source>
</evidence>